<dbReference type="EMBL" id="FPHY01000069">
    <property type="protein sequence ID" value="SFV86266.1"/>
    <property type="molecule type" value="Genomic_DNA"/>
</dbReference>
<dbReference type="HAMAP" id="MF_01820">
    <property type="entry name" value="GTPase_RsgA"/>
    <property type="match status" value="1"/>
</dbReference>
<dbReference type="PANTHER" id="PTHR32120:SF11">
    <property type="entry name" value="SMALL RIBOSOMAL SUBUNIT BIOGENESIS GTPASE RSGA 1, MITOCHONDRIAL-RELATED"/>
    <property type="match status" value="1"/>
</dbReference>
<keyword evidence="2" id="KW-0342">GTP-binding</keyword>
<gene>
    <name evidence="5" type="ORF">MNB_SUP05-SYMBIONT-4-662</name>
</gene>
<dbReference type="AlphaFoldDB" id="A0A1W1DXR3"/>
<organism evidence="5">
    <name type="scientific">hydrothermal vent metagenome</name>
    <dbReference type="NCBI Taxonomy" id="652676"/>
    <lineage>
        <taxon>unclassified sequences</taxon>
        <taxon>metagenomes</taxon>
        <taxon>ecological metagenomes</taxon>
    </lineage>
</organism>
<evidence type="ECO:0000259" key="4">
    <source>
        <dbReference type="PROSITE" id="PS51721"/>
    </source>
</evidence>
<proteinExistence type="inferred from homology"/>
<keyword evidence="1" id="KW-0547">Nucleotide-binding</keyword>
<dbReference type="InterPro" id="IPR010914">
    <property type="entry name" value="RsgA_GTPase_dom"/>
</dbReference>
<dbReference type="InterPro" id="IPR027417">
    <property type="entry name" value="P-loop_NTPase"/>
</dbReference>
<dbReference type="InterPro" id="IPR012340">
    <property type="entry name" value="NA-bd_OB-fold"/>
</dbReference>
<dbReference type="SUPFAM" id="SSF50249">
    <property type="entry name" value="Nucleic acid-binding proteins"/>
    <property type="match status" value="1"/>
</dbReference>
<dbReference type="GO" id="GO:0005525">
    <property type="term" value="F:GTP binding"/>
    <property type="evidence" value="ECO:0007669"/>
    <property type="project" value="UniProtKB-KW"/>
</dbReference>
<dbReference type="CDD" id="cd01854">
    <property type="entry name" value="YjeQ_EngC"/>
    <property type="match status" value="1"/>
</dbReference>
<feature type="domain" description="CP-type G" evidence="4">
    <location>
        <begin position="98"/>
        <end position="259"/>
    </location>
</feature>
<dbReference type="PANTHER" id="PTHR32120">
    <property type="entry name" value="SMALL RIBOSOMAL SUBUNIT BIOGENESIS GTPASE RSGA"/>
    <property type="match status" value="1"/>
</dbReference>
<dbReference type="GO" id="GO:0003924">
    <property type="term" value="F:GTPase activity"/>
    <property type="evidence" value="ECO:0007669"/>
    <property type="project" value="InterPro"/>
</dbReference>
<dbReference type="InterPro" id="IPR004881">
    <property type="entry name" value="Ribosome_biogen_GTPase_RsgA"/>
</dbReference>
<dbReference type="Gene3D" id="2.40.50.140">
    <property type="entry name" value="Nucleic acid-binding proteins"/>
    <property type="match status" value="1"/>
</dbReference>
<dbReference type="PROSITE" id="PS50936">
    <property type="entry name" value="ENGC_GTPASE"/>
    <property type="match status" value="1"/>
</dbReference>
<evidence type="ECO:0000259" key="3">
    <source>
        <dbReference type="PROSITE" id="PS50936"/>
    </source>
</evidence>
<dbReference type="Gene3D" id="1.10.40.50">
    <property type="entry name" value="Probable gtpase engc, domain 3"/>
    <property type="match status" value="1"/>
</dbReference>
<sequence>MSLTRRQKWRIEKIQAERIARANRVADSSQDLENSNAEAQTGLVITRYGQRLLVESESGELVQCTARRNIDLSVAGDQVIFQMNDDSTGIVTALLERDNTLKRANKLIAANIDELWLVVAIEPHYQFDLIDRYLVVAENGNLPIKIVVNKIELSDNMEQVKTDFAMYESIGYKVSYLSVKEQINTAKFKQELNDKIHIFLGQSGVGKSSLINELMPDLNLRVNEISSKSKLGKHTTTNTTLYHIPSGGDLIDSPGVREFHLDNLTNKEILSGFKEFKPFIGECKFRNCAHINEPKCAIKNAVESGVIHQKRYETYLSLVKIT</sequence>
<evidence type="ECO:0000256" key="1">
    <source>
        <dbReference type="ARBA" id="ARBA00022741"/>
    </source>
</evidence>
<dbReference type="SUPFAM" id="SSF52540">
    <property type="entry name" value="P-loop containing nucleoside triphosphate hydrolases"/>
    <property type="match status" value="1"/>
</dbReference>
<name>A0A1W1DXR3_9ZZZZ</name>
<dbReference type="InterPro" id="IPR030378">
    <property type="entry name" value="G_CP_dom"/>
</dbReference>
<accession>A0A1W1DXR3</accession>
<reference evidence="5" key="1">
    <citation type="submission" date="2016-10" db="EMBL/GenBank/DDBJ databases">
        <authorList>
            <person name="de Groot N.N."/>
        </authorList>
    </citation>
    <scope>NUCLEOTIDE SEQUENCE</scope>
</reference>
<feature type="domain" description="EngC GTPase" evidence="3">
    <location>
        <begin position="110"/>
        <end position="257"/>
    </location>
</feature>
<evidence type="ECO:0000256" key="2">
    <source>
        <dbReference type="ARBA" id="ARBA00023134"/>
    </source>
</evidence>
<protein>
    <submittedName>
        <fullName evidence="5">Ribosome small subunit-stimulated GTPase EngC</fullName>
    </submittedName>
</protein>
<dbReference type="Gene3D" id="3.40.50.300">
    <property type="entry name" value="P-loop containing nucleotide triphosphate hydrolases"/>
    <property type="match status" value="1"/>
</dbReference>
<evidence type="ECO:0000313" key="5">
    <source>
        <dbReference type="EMBL" id="SFV86266.1"/>
    </source>
</evidence>
<dbReference type="NCBIfam" id="TIGR00157">
    <property type="entry name" value="ribosome small subunit-dependent GTPase A"/>
    <property type="match status" value="1"/>
</dbReference>
<dbReference type="Pfam" id="PF03193">
    <property type="entry name" value="RsgA_GTPase"/>
    <property type="match status" value="1"/>
</dbReference>
<dbReference type="PROSITE" id="PS51721">
    <property type="entry name" value="G_CP"/>
    <property type="match status" value="1"/>
</dbReference>